<protein>
    <submittedName>
        <fullName evidence="3">Uncharacterized protein</fullName>
    </submittedName>
</protein>
<dbReference type="Proteomes" id="UP000286045">
    <property type="component" value="Unassembled WGS sequence"/>
</dbReference>
<feature type="signal peptide" evidence="2">
    <location>
        <begin position="1"/>
        <end position="20"/>
    </location>
</feature>
<feature type="compositionally biased region" description="Basic and acidic residues" evidence="1">
    <location>
        <begin position="202"/>
        <end position="217"/>
    </location>
</feature>
<reference evidence="3 4" key="1">
    <citation type="submission" date="2018-12" db="EMBL/GenBank/DDBJ databases">
        <title>Draft genome sequence of Xylaria grammica IHI A82.</title>
        <authorList>
            <person name="Buettner E."/>
            <person name="Kellner H."/>
        </authorList>
    </citation>
    <scope>NUCLEOTIDE SEQUENCE [LARGE SCALE GENOMIC DNA]</scope>
    <source>
        <strain evidence="3 4">IHI A82</strain>
    </source>
</reference>
<dbReference type="PANTHER" id="PTHR38049:SF2">
    <property type="entry name" value="RICIN B LECTIN DOMAIN-CONTAINING PROTEIN"/>
    <property type="match status" value="1"/>
</dbReference>
<dbReference type="EMBL" id="RYZI01000558">
    <property type="protein sequence ID" value="RWA04512.1"/>
    <property type="molecule type" value="Genomic_DNA"/>
</dbReference>
<evidence type="ECO:0000313" key="4">
    <source>
        <dbReference type="Proteomes" id="UP000286045"/>
    </source>
</evidence>
<feature type="chain" id="PRO_5019314147" evidence="2">
    <location>
        <begin position="21"/>
        <end position="307"/>
    </location>
</feature>
<evidence type="ECO:0000256" key="2">
    <source>
        <dbReference type="SAM" id="SignalP"/>
    </source>
</evidence>
<comment type="caution">
    <text evidence="3">The sequence shown here is derived from an EMBL/GenBank/DDBJ whole genome shotgun (WGS) entry which is preliminary data.</text>
</comment>
<feature type="region of interest" description="Disordered" evidence="1">
    <location>
        <begin position="194"/>
        <end position="307"/>
    </location>
</feature>
<proteinExistence type="predicted"/>
<organism evidence="3 4">
    <name type="scientific">Xylaria grammica</name>
    <dbReference type="NCBI Taxonomy" id="363999"/>
    <lineage>
        <taxon>Eukaryota</taxon>
        <taxon>Fungi</taxon>
        <taxon>Dikarya</taxon>
        <taxon>Ascomycota</taxon>
        <taxon>Pezizomycotina</taxon>
        <taxon>Sordariomycetes</taxon>
        <taxon>Xylariomycetidae</taxon>
        <taxon>Xylariales</taxon>
        <taxon>Xylariaceae</taxon>
        <taxon>Xylaria</taxon>
    </lineage>
</organism>
<accession>A0A439CQY3</accession>
<dbReference type="AlphaFoldDB" id="A0A439CQY3"/>
<dbReference type="PANTHER" id="PTHR38049">
    <property type="entry name" value="RICIN B LECTIN DOMAIN-CONTAINING PROTEIN"/>
    <property type="match status" value="1"/>
</dbReference>
<name>A0A439CQY3_9PEZI</name>
<feature type="compositionally biased region" description="Low complexity" evidence="1">
    <location>
        <begin position="226"/>
        <end position="265"/>
    </location>
</feature>
<gene>
    <name evidence="3" type="ORF">EKO27_g10596</name>
</gene>
<sequence>MSNELTFLVAFATVFGASEAIKHIQSDARRKEHRSRKNNLIVRCLKSCQYSSILEGRRVVLSGDKLYIDTGTHWAGEFGHPFAGYYLPYPDSSASGLVSTICDEPPIMNWIYVDRWSHELKFGNRTWADDNFPIPWDCSRQDRRLTFGGWEGFLAVKEGDFWALYFDVDEDHLKGKVAEGTPVLEVELIRVEMRITKPKPPPPEDKDDKEKAVEKTAEQQAEEGTADANAAATAAAAAAGAAAGAGAASSSSSNGGDDHGANGASEADGANGGVNGHSGPDKADGSTFPNGAYATPPEEPLESPAVD</sequence>
<evidence type="ECO:0000313" key="3">
    <source>
        <dbReference type="EMBL" id="RWA04512.1"/>
    </source>
</evidence>
<keyword evidence="2" id="KW-0732">Signal</keyword>
<evidence type="ECO:0000256" key="1">
    <source>
        <dbReference type="SAM" id="MobiDB-lite"/>
    </source>
</evidence>
<keyword evidence="4" id="KW-1185">Reference proteome</keyword>